<keyword evidence="9" id="KW-1185">Reference proteome</keyword>
<dbReference type="InterPro" id="IPR008972">
    <property type="entry name" value="Cupredoxin"/>
</dbReference>
<dbReference type="Gene3D" id="2.60.40.420">
    <property type="entry name" value="Cupredoxins - blue copper proteins"/>
    <property type="match status" value="3"/>
</dbReference>
<protein>
    <submittedName>
        <fullName evidence="8">Uncharacterized protein</fullName>
    </submittedName>
</protein>
<reference evidence="8 9" key="1">
    <citation type="journal article" date="2021" name="J. Hered.">
        <title>A chromosome-level genome assembly of the parasitoid wasp, Cotesia glomerata (Hymenoptera: Braconidae).</title>
        <authorList>
            <person name="Pinto B.J."/>
            <person name="Weis J.J."/>
            <person name="Gamble T."/>
            <person name="Ode P.J."/>
            <person name="Paul R."/>
            <person name="Zaspel J.M."/>
        </authorList>
    </citation>
    <scope>NUCLEOTIDE SEQUENCE [LARGE SCALE GENOMIC DNA]</scope>
    <source>
        <strain evidence="8">CgM1</strain>
    </source>
</reference>
<feature type="domain" description="Plastocyanin-like" evidence="6">
    <location>
        <begin position="498"/>
        <end position="610"/>
    </location>
</feature>
<dbReference type="PANTHER" id="PTHR11709">
    <property type="entry name" value="MULTI-COPPER OXIDASE"/>
    <property type="match status" value="1"/>
</dbReference>
<dbReference type="GO" id="GO:0005507">
    <property type="term" value="F:copper ion binding"/>
    <property type="evidence" value="ECO:0007669"/>
    <property type="project" value="InterPro"/>
</dbReference>
<dbReference type="GO" id="GO:0006826">
    <property type="term" value="P:iron ion transport"/>
    <property type="evidence" value="ECO:0007669"/>
    <property type="project" value="TreeGrafter"/>
</dbReference>
<dbReference type="Proteomes" id="UP000826195">
    <property type="component" value="Unassembled WGS sequence"/>
</dbReference>
<evidence type="ECO:0000256" key="2">
    <source>
        <dbReference type="ARBA" id="ARBA00022723"/>
    </source>
</evidence>
<dbReference type="Pfam" id="PF07732">
    <property type="entry name" value="Cu-oxidase_3"/>
    <property type="match status" value="1"/>
</dbReference>
<dbReference type="GO" id="GO:0016491">
    <property type="term" value="F:oxidoreductase activity"/>
    <property type="evidence" value="ECO:0007669"/>
    <property type="project" value="UniProtKB-KW"/>
</dbReference>
<dbReference type="FunFam" id="2.60.40.420:FF:000045">
    <property type="entry name" value="Laccase 2"/>
    <property type="match status" value="1"/>
</dbReference>
<feature type="domain" description="Plastocyanin-like" evidence="5">
    <location>
        <begin position="239"/>
        <end position="381"/>
    </location>
</feature>
<dbReference type="Pfam" id="PF07731">
    <property type="entry name" value="Cu-oxidase_2"/>
    <property type="match status" value="1"/>
</dbReference>
<keyword evidence="4" id="KW-0186">Copper</keyword>
<evidence type="ECO:0000313" key="8">
    <source>
        <dbReference type="EMBL" id="KAH0561631.1"/>
    </source>
</evidence>
<dbReference type="Pfam" id="PF00394">
    <property type="entry name" value="Cu-oxidase"/>
    <property type="match status" value="1"/>
</dbReference>
<evidence type="ECO:0000256" key="1">
    <source>
        <dbReference type="ARBA" id="ARBA00010609"/>
    </source>
</evidence>
<comment type="caution">
    <text evidence="8">The sequence shown here is derived from an EMBL/GenBank/DDBJ whole genome shotgun (WGS) entry which is preliminary data.</text>
</comment>
<keyword evidence="2" id="KW-0479">Metal-binding</keyword>
<dbReference type="InterPro" id="IPR001117">
    <property type="entry name" value="Cu-oxidase_2nd"/>
</dbReference>
<dbReference type="CDD" id="cd13884">
    <property type="entry name" value="CuRO_2_tcLCC_insect_like"/>
    <property type="match status" value="1"/>
</dbReference>
<sequence length="653" mass="72158">MSRIIDGQMVVLLTEVKSKGDFPSVTLAGFELRPHGRLLQSYISSASTLVRERSEKFNREQTFLSCDRPCHHLDWPMICRVKLTLEPFHTLSKACGNCPANETACLAKYCVSADGHHRGILAANRQLPGPSIQVCENDILVVDVVNRLPGKAASIHWRGQTQRETPCMDGVPLVTQCPIPSYTTFQYKFRASVPGTHLWHSHSGVDVANGIFGSLIVRQADAREPHRLLYDVDDPNHAVLVSQWHHSIVTDTAAGQANKKPALLLINGKGHQPNGPQVPLSSFNVTRGLRYRFRLAHAGGAGACPITFAVEEHPLTLIALDGNPVVPLKVKSITLAKGERADFVLRADKIASSKDVYSINVHTDKGCHATVIGSALLRYQGVISTEDSSPVNLLDKQDHLVEMTTNPSDKCNSPGNVCSTEIKATTNLPTALETTDLTIYLPINQRMQPAEILGDLEMRVMSIKNKTFTYPSSPLLTQGPDVPQEMLCNENEHYSETSARCRQHNGNTACECVNTRRIPVGSSVEIILIDQVGRNDLVYHLHGYNFYVVAGRRFGREKTLDEIIKLNQQNLLFSRNLESPAIKDTITVPKFGAVAIRFKADNPGYWMLRDENALEWTRGLDVILQVGDPGDMVPPPQDFPKCGSFVGPDYFLI</sequence>
<dbReference type="EMBL" id="JAHXZJ010000374">
    <property type="protein sequence ID" value="KAH0561631.1"/>
    <property type="molecule type" value="Genomic_DNA"/>
</dbReference>
<dbReference type="PANTHER" id="PTHR11709:SF394">
    <property type="entry name" value="FI03373P-RELATED"/>
    <property type="match status" value="1"/>
</dbReference>
<evidence type="ECO:0000259" key="5">
    <source>
        <dbReference type="Pfam" id="PF00394"/>
    </source>
</evidence>
<proteinExistence type="inferred from homology"/>
<comment type="similarity">
    <text evidence="1">Belongs to the multicopper oxidase family.</text>
</comment>
<dbReference type="FunFam" id="2.60.40.420:FF:000031">
    <property type="entry name" value="Laccase-2 isoform A"/>
    <property type="match status" value="1"/>
</dbReference>
<dbReference type="CDD" id="cd13905">
    <property type="entry name" value="CuRO_3_tcLLC2_insect_like"/>
    <property type="match status" value="1"/>
</dbReference>
<organism evidence="8 9">
    <name type="scientific">Cotesia glomerata</name>
    <name type="common">Lepidopteran parasitic wasp</name>
    <name type="synonym">Apanteles glomeratus</name>
    <dbReference type="NCBI Taxonomy" id="32391"/>
    <lineage>
        <taxon>Eukaryota</taxon>
        <taxon>Metazoa</taxon>
        <taxon>Ecdysozoa</taxon>
        <taxon>Arthropoda</taxon>
        <taxon>Hexapoda</taxon>
        <taxon>Insecta</taxon>
        <taxon>Pterygota</taxon>
        <taxon>Neoptera</taxon>
        <taxon>Endopterygota</taxon>
        <taxon>Hymenoptera</taxon>
        <taxon>Apocrita</taxon>
        <taxon>Ichneumonoidea</taxon>
        <taxon>Braconidae</taxon>
        <taxon>Microgastrinae</taxon>
        <taxon>Cotesia</taxon>
    </lineage>
</organism>
<dbReference type="SUPFAM" id="SSF49503">
    <property type="entry name" value="Cupredoxins"/>
    <property type="match status" value="3"/>
</dbReference>
<evidence type="ECO:0000256" key="3">
    <source>
        <dbReference type="ARBA" id="ARBA00023002"/>
    </source>
</evidence>
<evidence type="ECO:0000259" key="6">
    <source>
        <dbReference type="Pfam" id="PF07731"/>
    </source>
</evidence>
<dbReference type="InterPro" id="IPR011707">
    <property type="entry name" value="Cu-oxidase-like_N"/>
</dbReference>
<dbReference type="InterPro" id="IPR045087">
    <property type="entry name" value="Cu-oxidase_fam"/>
</dbReference>
<dbReference type="GO" id="GO:0005886">
    <property type="term" value="C:plasma membrane"/>
    <property type="evidence" value="ECO:0007669"/>
    <property type="project" value="TreeGrafter"/>
</dbReference>
<name>A0AAV7IZ11_COTGL</name>
<dbReference type="AlphaFoldDB" id="A0AAV7IZ11"/>
<gene>
    <name evidence="8" type="ORF">KQX54_018198</name>
</gene>
<accession>A0AAV7IZ11</accession>
<evidence type="ECO:0000313" key="9">
    <source>
        <dbReference type="Proteomes" id="UP000826195"/>
    </source>
</evidence>
<dbReference type="InterPro" id="IPR011706">
    <property type="entry name" value="Cu-oxidase_C"/>
</dbReference>
<evidence type="ECO:0000259" key="7">
    <source>
        <dbReference type="Pfam" id="PF07732"/>
    </source>
</evidence>
<feature type="domain" description="Plastocyanin-like" evidence="7">
    <location>
        <begin position="112"/>
        <end position="220"/>
    </location>
</feature>
<evidence type="ECO:0000256" key="4">
    <source>
        <dbReference type="ARBA" id="ARBA00023008"/>
    </source>
</evidence>
<dbReference type="CDD" id="cd13858">
    <property type="entry name" value="CuRO_1_tcLCC2_insect_like"/>
    <property type="match status" value="1"/>
</dbReference>
<keyword evidence="3" id="KW-0560">Oxidoreductase</keyword>